<dbReference type="AlphaFoldDB" id="A0AAV8ZIX5"/>
<keyword evidence="2" id="KW-1185">Reference proteome</keyword>
<comment type="caution">
    <text evidence="1">The sequence shown here is derived from an EMBL/GenBank/DDBJ whole genome shotgun (WGS) entry which is preliminary data.</text>
</comment>
<name>A0AAV8ZIX5_9CUCU</name>
<evidence type="ECO:0000313" key="2">
    <source>
        <dbReference type="Proteomes" id="UP001162156"/>
    </source>
</evidence>
<organism evidence="1 2">
    <name type="scientific">Rhamnusium bicolor</name>
    <dbReference type="NCBI Taxonomy" id="1586634"/>
    <lineage>
        <taxon>Eukaryota</taxon>
        <taxon>Metazoa</taxon>
        <taxon>Ecdysozoa</taxon>
        <taxon>Arthropoda</taxon>
        <taxon>Hexapoda</taxon>
        <taxon>Insecta</taxon>
        <taxon>Pterygota</taxon>
        <taxon>Neoptera</taxon>
        <taxon>Endopterygota</taxon>
        <taxon>Coleoptera</taxon>
        <taxon>Polyphaga</taxon>
        <taxon>Cucujiformia</taxon>
        <taxon>Chrysomeloidea</taxon>
        <taxon>Cerambycidae</taxon>
        <taxon>Lepturinae</taxon>
        <taxon>Rhagiini</taxon>
        <taxon>Rhamnusium</taxon>
    </lineage>
</organism>
<accession>A0AAV8ZIX5</accession>
<gene>
    <name evidence="1" type="ORF">NQ314_004649</name>
</gene>
<evidence type="ECO:0000313" key="1">
    <source>
        <dbReference type="EMBL" id="KAJ8964758.1"/>
    </source>
</evidence>
<dbReference type="EMBL" id="JANEYF010001317">
    <property type="protein sequence ID" value="KAJ8964758.1"/>
    <property type="molecule type" value="Genomic_DNA"/>
</dbReference>
<protein>
    <submittedName>
        <fullName evidence="1">Uncharacterized protein</fullName>
    </submittedName>
</protein>
<sequence>MGRRKITLPSEDQTFFGPNFIHACLYTATLLNVKSSFMTNLLPFNFLLLLKTFCLCQLRQNLIITHLSEPSLLF</sequence>
<reference evidence="1" key="1">
    <citation type="journal article" date="2023" name="Insect Mol. Biol.">
        <title>Genome sequencing provides insights into the evolution of gene families encoding plant cell wall-degrading enzymes in longhorned beetles.</title>
        <authorList>
            <person name="Shin N.R."/>
            <person name="Okamura Y."/>
            <person name="Kirsch R."/>
            <person name="Pauchet Y."/>
        </authorList>
    </citation>
    <scope>NUCLEOTIDE SEQUENCE</scope>
    <source>
        <strain evidence="1">RBIC_L_NR</strain>
    </source>
</reference>
<dbReference type="Proteomes" id="UP001162156">
    <property type="component" value="Unassembled WGS sequence"/>
</dbReference>
<proteinExistence type="predicted"/>